<evidence type="ECO:0000259" key="2">
    <source>
        <dbReference type="PROSITE" id="PS50110"/>
    </source>
</evidence>
<dbReference type="OrthoDB" id="21225at2759"/>
<evidence type="ECO:0000256" key="1">
    <source>
        <dbReference type="PROSITE-ProRule" id="PRU00169"/>
    </source>
</evidence>
<organism evidence="3 4">
    <name type="scientific">Hibiscus trionum</name>
    <name type="common">Flower of an hour</name>
    <dbReference type="NCBI Taxonomy" id="183268"/>
    <lineage>
        <taxon>Eukaryota</taxon>
        <taxon>Viridiplantae</taxon>
        <taxon>Streptophyta</taxon>
        <taxon>Embryophyta</taxon>
        <taxon>Tracheophyta</taxon>
        <taxon>Spermatophyta</taxon>
        <taxon>Magnoliopsida</taxon>
        <taxon>eudicotyledons</taxon>
        <taxon>Gunneridae</taxon>
        <taxon>Pentapetalae</taxon>
        <taxon>rosids</taxon>
        <taxon>malvids</taxon>
        <taxon>Malvales</taxon>
        <taxon>Malvaceae</taxon>
        <taxon>Malvoideae</taxon>
        <taxon>Hibiscus</taxon>
    </lineage>
</organism>
<dbReference type="InterPro" id="IPR011006">
    <property type="entry name" value="CheY-like_superfamily"/>
</dbReference>
<reference evidence="3" key="1">
    <citation type="submission" date="2023-05" db="EMBL/GenBank/DDBJ databases">
        <title>Genome and transcriptome analyses reveal genes involved in the formation of fine ridges on petal epidermal cells in Hibiscus trionum.</title>
        <authorList>
            <person name="Koshimizu S."/>
            <person name="Masuda S."/>
            <person name="Ishii T."/>
            <person name="Shirasu K."/>
            <person name="Hoshino A."/>
            <person name="Arita M."/>
        </authorList>
    </citation>
    <scope>NUCLEOTIDE SEQUENCE</scope>
    <source>
        <strain evidence="3">Hamamatsu line</strain>
    </source>
</reference>
<dbReference type="Gene3D" id="3.40.50.2300">
    <property type="match status" value="1"/>
</dbReference>
<feature type="modified residue" description="4-aspartylphosphate" evidence="1">
    <location>
        <position position="87"/>
    </location>
</feature>
<evidence type="ECO:0000313" key="4">
    <source>
        <dbReference type="Proteomes" id="UP001165190"/>
    </source>
</evidence>
<dbReference type="CDD" id="cd17546">
    <property type="entry name" value="REC_hyHK_CKI1_RcsC-like"/>
    <property type="match status" value="1"/>
</dbReference>
<dbReference type="PANTHER" id="PTHR43228">
    <property type="entry name" value="TWO-COMPONENT RESPONSE REGULATOR"/>
    <property type="match status" value="1"/>
</dbReference>
<sequence>MAPAFPSGDDWTNFGIGGRPNYKRFSFRDIVLRNRLTALVVDGVNFCRMVEEGFLRACGVETQGVDNGDAAVELIASGAKFDLIVIDMYLPILDGLETTRRIRAMGTRCKMVGVSASFSERDGQAFLAAGVDALSEKPLSPEILVPILRELDGQYSSI</sequence>
<feature type="domain" description="Response regulatory" evidence="2">
    <location>
        <begin position="37"/>
        <end position="152"/>
    </location>
</feature>
<dbReference type="InterPro" id="IPR001789">
    <property type="entry name" value="Sig_transdc_resp-reg_receiver"/>
</dbReference>
<dbReference type="SUPFAM" id="SSF52172">
    <property type="entry name" value="CheY-like"/>
    <property type="match status" value="1"/>
</dbReference>
<dbReference type="PROSITE" id="PS50110">
    <property type="entry name" value="RESPONSE_REGULATORY"/>
    <property type="match status" value="1"/>
</dbReference>
<dbReference type="PANTHER" id="PTHR43228:SF17">
    <property type="entry name" value="HISTIDINE KINASE RESPONSE REGULATOR AND TRANSCRIPTION FACTOR RR-A-TYPE FAMILY-RELATED"/>
    <property type="match status" value="1"/>
</dbReference>
<evidence type="ECO:0000313" key="3">
    <source>
        <dbReference type="EMBL" id="GMI69252.1"/>
    </source>
</evidence>
<dbReference type="Pfam" id="PF00072">
    <property type="entry name" value="Response_reg"/>
    <property type="match status" value="1"/>
</dbReference>
<dbReference type="EMBL" id="BSYR01000006">
    <property type="protein sequence ID" value="GMI69252.1"/>
    <property type="molecule type" value="Genomic_DNA"/>
</dbReference>
<proteinExistence type="predicted"/>
<dbReference type="Proteomes" id="UP001165190">
    <property type="component" value="Unassembled WGS sequence"/>
</dbReference>
<dbReference type="InterPro" id="IPR052048">
    <property type="entry name" value="ST_Response_Regulator"/>
</dbReference>
<dbReference type="AlphaFoldDB" id="A0A9W7H228"/>
<keyword evidence="1" id="KW-0597">Phosphoprotein</keyword>
<gene>
    <name evidence="3" type="ORF">HRI_000594500</name>
</gene>
<name>A0A9W7H228_HIBTR</name>
<dbReference type="SMART" id="SM00448">
    <property type="entry name" value="REC"/>
    <property type="match status" value="1"/>
</dbReference>
<keyword evidence="4" id="KW-1185">Reference proteome</keyword>
<comment type="caution">
    <text evidence="3">The sequence shown here is derived from an EMBL/GenBank/DDBJ whole genome shotgun (WGS) entry which is preliminary data.</text>
</comment>
<dbReference type="GO" id="GO:0000160">
    <property type="term" value="P:phosphorelay signal transduction system"/>
    <property type="evidence" value="ECO:0007669"/>
    <property type="project" value="InterPro"/>
</dbReference>
<protein>
    <recommendedName>
        <fullName evidence="2">Response regulatory domain-containing protein</fullName>
    </recommendedName>
</protein>
<accession>A0A9W7H228</accession>